<evidence type="ECO:0000313" key="2">
    <source>
        <dbReference type="Proteomes" id="UP000324800"/>
    </source>
</evidence>
<proteinExistence type="predicted"/>
<accession>A0A5J4PKG9</accession>
<dbReference type="Proteomes" id="UP000324800">
    <property type="component" value="Unassembled WGS sequence"/>
</dbReference>
<gene>
    <name evidence="1" type="ORF">EZS28_056452</name>
</gene>
<dbReference type="AlphaFoldDB" id="A0A5J4PKG9"/>
<protein>
    <submittedName>
        <fullName evidence="1">Uncharacterized protein</fullName>
    </submittedName>
</protein>
<name>A0A5J4PKG9_9EUKA</name>
<comment type="caution">
    <text evidence="1">The sequence shown here is derived from an EMBL/GenBank/DDBJ whole genome shotgun (WGS) entry which is preliminary data.</text>
</comment>
<sequence>MTTITTIIIDMKETEMIEMINQIWEEAERGEEQFQVKVQEMDRIMMIGLQDYTAKLKGNKQDNLEYIVIDESERYRQCKQLQELQSICRVYEQPKKRFFAQRTVFLLTLTKKVVFLGQAQNQSIKKERHQSRIFKQLDNYSQHKTIKNN</sequence>
<reference evidence="1 2" key="1">
    <citation type="submission" date="2019-03" db="EMBL/GenBank/DDBJ databases">
        <title>Single cell metagenomics reveals metabolic interactions within the superorganism composed of flagellate Streblomastix strix and complex community of Bacteroidetes bacteria on its surface.</title>
        <authorList>
            <person name="Treitli S.C."/>
            <person name="Kolisko M."/>
            <person name="Husnik F."/>
            <person name="Keeling P."/>
            <person name="Hampl V."/>
        </authorList>
    </citation>
    <scope>NUCLEOTIDE SEQUENCE [LARGE SCALE GENOMIC DNA]</scope>
    <source>
        <strain evidence="1">ST1C</strain>
    </source>
</reference>
<organism evidence="1 2">
    <name type="scientific">Streblomastix strix</name>
    <dbReference type="NCBI Taxonomy" id="222440"/>
    <lineage>
        <taxon>Eukaryota</taxon>
        <taxon>Metamonada</taxon>
        <taxon>Preaxostyla</taxon>
        <taxon>Oxymonadida</taxon>
        <taxon>Streblomastigidae</taxon>
        <taxon>Streblomastix</taxon>
    </lineage>
</organism>
<dbReference type="EMBL" id="SNRW01050148">
    <property type="protein sequence ID" value="KAA6309712.1"/>
    <property type="molecule type" value="Genomic_DNA"/>
</dbReference>
<evidence type="ECO:0000313" key="1">
    <source>
        <dbReference type="EMBL" id="KAA6309712.1"/>
    </source>
</evidence>